<dbReference type="CDD" id="cd17546">
    <property type="entry name" value="REC_hyHK_CKI1_RcsC-like"/>
    <property type="match status" value="1"/>
</dbReference>
<feature type="modified residue" description="4-aspartylphosphate" evidence="4">
    <location>
        <position position="616"/>
    </location>
</feature>
<dbReference type="SUPFAM" id="SSF47384">
    <property type="entry name" value="Homodimeric domain of signal transducing histidine kinase"/>
    <property type="match status" value="1"/>
</dbReference>
<dbReference type="GO" id="GO:0000155">
    <property type="term" value="F:phosphorelay sensor kinase activity"/>
    <property type="evidence" value="ECO:0007669"/>
    <property type="project" value="InterPro"/>
</dbReference>
<feature type="transmembrane region" description="Helical" evidence="5">
    <location>
        <begin position="45"/>
        <end position="62"/>
    </location>
</feature>
<feature type="domain" description="Response regulatory" evidence="7">
    <location>
        <begin position="565"/>
        <end position="684"/>
    </location>
</feature>
<dbReference type="Pfam" id="PF00072">
    <property type="entry name" value="Response_reg"/>
    <property type="match status" value="1"/>
</dbReference>
<evidence type="ECO:0000256" key="2">
    <source>
        <dbReference type="ARBA" id="ARBA00012438"/>
    </source>
</evidence>
<dbReference type="InterPro" id="IPR011006">
    <property type="entry name" value="CheY-like_superfamily"/>
</dbReference>
<evidence type="ECO:0000256" key="3">
    <source>
        <dbReference type="ARBA" id="ARBA00022553"/>
    </source>
</evidence>
<evidence type="ECO:0000256" key="5">
    <source>
        <dbReference type="SAM" id="Phobius"/>
    </source>
</evidence>
<dbReference type="InterPro" id="IPR001789">
    <property type="entry name" value="Sig_transdc_resp-reg_receiver"/>
</dbReference>
<feature type="transmembrane region" description="Helical" evidence="5">
    <location>
        <begin position="127"/>
        <end position="145"/>
    </location>
</feature>
<keyword evidence="5" id="KW-0472">Membrane</keyword>
<accession>A0A6M1R9E7</accession>
<evidence type="ECO:0000256" key="1">
    <source>
        <dbReference type="ARBA" id="ARBA00000085"/>
    </source>
</evidence>
<dbReference type="Gene3D" id="3.40.50.2300">
    <property type="match status" value="1"/>
</dbReference>
<dbReference type="SMART" id="SM00387">
    <property type="entry name" value="HATPase_c"/>
    <property type="match status" value="1"/>
</dbReference>
<keyword evidence="5" id="KW-1133">Transmembrane helix</keyword>
<dbReference type="SUPFAM" id="SSF55874">
    <property type="entry name" value="ATPase domain of HSP90 chaperone/DNA topoisomerase II/histidine kinase"/>
    <property type="match status" value="1"/>
</dbReference>
<evidence type="ECO:0000256" key="4">
    <source>
        <dbReference type="PROSITE-ProRule" id="PRU00169"/>
    </source>
</evidence>
<evidence type="ECO:0000313" key="9">
    <source>
        <dbReference type="Proteomes" id="UP000473008"/>
    </source>
</evidence>
<sequence>MEAAFRKVYQYAEPNLTLVGWMGLIGFPLYYFVWTDFLPQTYENLPLRLFCCVFFVIVLMRNKIKPPLKDQMHWFYQIAITIVLPFFFFYMLLMNNWSTVWLLSFMAAVFLHILMVHITWVMFAQTLIGLSSAMLFAWVASGYHLEFSMDWTYVPVFLFIYLFGNIFFFRNQQEHETKVSIAKVFGAGIAHEMRNPLGGLCSTLDLIRSTLPDPSNSNKQVYQLSEEDIRLMREVSSDAMNIIRAGNETIDLLLTSIDESRVSRSTFRRHSANHVLKGAIDSFGYKSTTDKSAIVLRTEEDFEFLGSDTLLKYVIYNLFKNAFHHRSNENFTIDIILESDQYDNRIIVRDSGQGIPRELLETIFEDFYTTGRTGNYGLGLPFCRKVMRSFGGEISCDSKLGEWSAFTLTFPNIDSPTVDDIKSNLIKLKSMLVVSDETDLIARANKISKEAGFKLQVFNVLEALQRRDYEFEYDVIVVDLESVKSNGDVLSHIEPLLSFTEAQIVYLHNGSVALHSSHSVYQPIWIETLVWRINTPAVIEQLFFDTAEVAPTGPVVTPGHSLNQTIMVVDDSETLRQFTSILLEKQGFKVIQCPNGNSALETLMDDDQSIDLILMDVEMPVMDGLETSRRIRDAKHRHANVPIIAHTGDDSKPTLDKIISSGMSDFILKPSDLCKLRDKITIWLQ</sequence>
<proteinExistence type="predicted"/>
<dbReference type="PROSITE" id="PS50110">
    <property type="entry name" value="RESPONSE_REGULATORY"/>
    <property type="match status" value="1"/>
</dbReference>
<name>A0A6M1R9E7_9GAMM</name>
<dbReference type="InterPro" id="IPR004358">
    <property type="entry name" value="Sig_transdc_His_kin-like_C"/>
</dbReference>
<dbReference type="Pfam" id="PF02518">
    <property type="entry name" value="HATPase_c"/>
    <property type="match status" value="1"/>
</dbReference>
<dbReference type="InterPro" id="IPR005467">
    <property type="entry name" value="His_kinase_dom"/>
</dbReference>
<evidence type="ECO:0000259" key="7">
    <source>
        <dbReference type="PROSITE" id="PS50110"/>
    </source>
</evidence>
<organism evidence="8 9">
    <name type="scientific">Grimontia sedimenti</name>
    <dbReference type="NCBI Taxonomy" id="2711294"/>
    <lineage>
        <taxon>Bacteria</taxon>
        <taxon>Pseudomonadati</taxon>
        <taxon>Pseudomonadota</taxon>
        <taxon>Gammaproteobacteria</taxon>
        <taxon>Vibrionales</taxon>
        <taxon>Vibrionaceae</taxon>
        <taxon>Grimontia</taxon>
    </lineage>
</organism>
<feature type="transmembrane region" description="Helical" evidence="5">
    <location>
        <begin position="74"/>
        <end position="93"/>
    </location>
</feature>
<dbReference type="PRINTS" id="PR00344">
    <property type="entry name" value="BCTRLSENSOR"/>
</dbReference>
<dbReference type="EC" id="2.7.13.3" evidence="2"/>
<keyword evidence="3 4" id="KW-0597">Phosphoprotein</keyword>
<feature type="transmembrane region" description="Helical" evidence="5">
    <location>
        <begin position="12"/>
        <end position="33"/>
    </location>
</feature>
<dbReference type="Proteomes" id="UP000473008">
    <property type="component" value="Unassembled WGS sequence"/>
</dbReference>
<comment type="caution">
    <text evidence="8">The sequence shown here is derived from an EMBL/GenBank/DDBJ whole genome shotgun (WGS) entry which is preliminary data.</text>
</comment>
<dbReference type="CDD" id="cd00082">
    <property type="entry name" value="HisKA"/>
    <property type="match status" value="1"/>
</dbReference>
<dbReference type="AlphaFoldDB" id="A0A6M1R9E7"/>
<dbReference type="InterPro" id="IPR036097">
    <property type="entry name" value="HisK_dim/P_sf"/>
</dbReference>
<keyword evidence="5" id="KW-0812">Transmembrane</keyword>
<dbReference type="PANTHER" id="PTHR43547:SF2">
    <property type="entry name" value="HYBRID SIGNAL TRANSDUCTION HISTIDINE KINASE C"/>
    <property type="match status" value="1"/>
</dbReference>
<dbReference type="EMBL" id="JAALDL010000001">
    <property type="protein sequence ID" value="NGN96202.1"/>
    <property type="molecule type" value="Genomic_DNA"/>
</dbReference>
<dbReference type="InterPro" id="IPR036890">
    <property type="entry name" value="HATPase_C_sf"/>
</dbReference>
<dbReference type="SMART" id="SM00448">
    <property type="entry name" value="REC"/>
    <property type="match status" value="1"/>
</dbReference>
<feature type="transmembrane region" description="Helical" evidence="5">
    <location>
        <begin position="151"/>
        <end position="169"/>
    </location>
</feature>
<dbReference type="InterPro" id="IPR003661">
    <property type="entry name" value="HisK_dim/P_dom"/>
</dbReference>
<dbReference type="RefSeq" id="WP_165011697.1">
    <property type="nucleotide sequence ID" value="NZ_JAALDL010000001.1"/>
</dbReference>
<comment type="catalytic activity">
    <reaction evidence="1">
        <text>ATP + protein L-histidine = ADP + protein N-phospho-L-histidine.</text>
        <dbReference type="EC" id="2.7.13.3"/>
    </reaction>
</comment>
<feature type="domain" description="Histidine kinase" evidence="6">
    <location>
        <begin position="188"/>
        <end position="414"/>
    </location>
</feature>
<dbReference type="PROSITE" id="PS50109">
    <property type="entry name" value="HIS_KIN"/>
    <property type="match status" value="1"/>
</dbReference>
<evidence type="ECO:0000313" key="8">
    <source>
        <dbReference type="EMBL" id="NGN96202.1"/>
    </source>
</evidence>
<dbReference type="CDD" id="cd00075">
    <property type="entry name" value="HATPase"/>
    <property type="match status" value="1"/>
</dbReference>
<dbReference type="PANTHER" id="PTHR43547">
    <property type="entry name" value="TWO-COMPONENT HISTIDINE KINASE"/>
    <property type="match status" value="1"/>
</dbReference>
<dbReference type="Gene3D" id="3.30.565.10">
    <property type="entry name" value="Histidine kinase-like ATPase, C-terminal domain"/>
    <property type="match status" value="1"/>
</dbReference>
<dbReference type="SUPFAM" id="SSF52172">
    <property type="entry name" value="CheY-like"/>
    <property type="match status" value="1"/>
</dbReference>
<gene>
    <name evidence="8" type="ORF">G5S52_00600</name>
</gene>
<reference evidence="8 9" key="1">
    <citation type="submission" date="2020-02" db="EMBL/GenBank/DDBJ databases">
        <title>The draft genome of Grimontia sedimenta sp. nov., isolated from benthic sediments near coral reefs south of Kuwait.</title>
        <authorList>
            <person name="Mahmoud H.M."/>
            <person name="Jose L."/>
            <person name="Eapen S."/>
        </authorList>
    </citation>
    <scope>NUCLEOTIDE SEQUENCE [LARGE SCALE GENOMIC DNA]</scope>
    <source>
        <strain evidence="8 9">S25</strain>
    </source>
</reference>
<dbReference type="InterPro" id="IPR003594">
    <property type="entry name" value="HATPase_dom"/>
</dbReference>
<dbReference type="Gene3D" id="1.10.287.130">
    <property type="match status" value="1"/>
</dbReference>
<evidence type="ECO:0000259" key="6">
    <source>
        <dbReference type="PROSITE" id="PS50109"/>
    </source>
</evidence>
<keyword evidence="9" id="KW-1185">Reference proteome</keyword>
<feature type="transmembrane region" description="Helical" evidence="5">
    <location>
        <begin position="99"/>
        <end position="120"/>
    </location>
</feature>
<protein>
    <recommendedName>
        <fullName evidence="2">histidine kinase</fullName>
        <ecNumber evidence="2">2.7.13.3</ecNumber>
    </recommendedName>
</protein>